<keyword evidence="2" id="KW-0812">Transmembrane</keyword>
<feature type="transmembrane region" description="Helical" evidence="2">
    <location>
        <begin position="212"/>
        <end position="233"/>
    </location>
</feature>
<name>A0A6A5VF21_9PLEO</name>
<evidence type="ECO:0000313" key="3">
    <source>
        <dbReference type="EMBL" id="KAF1975741.1"/>
    </source>
</evidence>
<proteinExistence type="predicted"/>
<reference evidence="3" key="1">
    <citation type="journal article" date="2020" name="Stud. Mycol.">
        <title>101 Dothideomycetes genomes: a test case for predicting lifestyles and emergence of pathogens.</title>
        <authorList>
            <person name="Haridas S."/>
            <person name="Albert R."/>
            <person name="Binder M."/>
            <person name="Bloem J."/>
            <person name="Labutti K."/>
            <person name="Salamov A."/>
            <person name="Andreopoulos B."/>
            <person name="Baker S."/>
            <person name="Barry K."/>
            <person name="Bills G."/>
            <person name="Bluhm B."/>
            <person name="Cannon C."/>
            <person name="Castanera R."/>
            <person name="Culley D."/>
            <person name="Daum C."/>
            <person name="Ezra D."/>
            <person name="Gonzalez J."/>
            <person name="Henrissat B."/>
            <person name="Kuo A."/>
            <person name="Liang C."/>
            <person name="Lipzen A."/>
            <person name="Lutzoni F."/>
            <person name="Magnuson J."/>
            <person name="Mondo S."/>
            <person name="Nolan M."/>
            <person name="Ohm R."/>
            <person name="Pangilinan J."/>
            <person name="Park H.-J."/>
            <person name="Ramirez L."/>
            <person name="Alfaro M."/>
            <person name="Sun H."/>
            <person name="Tritt A."/>
            <person name="Yoshinaga Y."/>
            <person name="Zwiers L.-H."/>
            <person name="Turgeon B."/>
            <person name="Goodwin S."/>
            <person name="Spatafora J."/>
            <person name="Crous P."/>
            <person name="Grigoriev I."/>
        </authorList>
    </citation>
    <scope>NUCLEOTIDE SEQUENCE</scope>
    <source>
        <strain evidence="3">CBS 107.79</strain>
    </source>
</reference>
<feature type="compositionally biased region" description="Basic and acidic residues" evidence="1">
    <location>
        <begin position="410"/>
        <end position="423"/>
    </location>
</feature>
<dbReference type="PANTHER" id="PTHR37577:SF1">
    <property type="entry name" value="INTEGRAL MEMBRANE PROTEIN"/>
    <property type="match status" value="1"/>
</dbReference>
<evidence type="ECO:0000313" key="4">
    <source>
        <dbReference type="Proteomes" id="UP000800036"/>
    </source>
</evidence>
<feature type="transmembrane region" description="Helical" evidence="2">
    <location>
        <begin position="96"/>
        <end position="116"/>
    </location>
</feature>
<feature type="transmembrane region" description="Helical" evidence="2">
    <location>
        <begin position="26"/>
        <end position="52"/>
    </location>
</feature>
<dbReference type="Proteomes" id="UP000800036">
    <property type="component" value="Unassembled WGS sequence"/>
</dbReference>
<gene>
    <name evidence="3" type="ORF">BU23DRAFT_566408</name>
</gene>
<keyword evidence="2" id="KW-1133">Transmembrane helix</keyword>
<feature type="transmembrane region" description="Helical" evidence="2">
    <location>
        <begin position="296"/>
        <end position="315"/>
    </location>
</feature>
<dbReference type="PANTHER" id="PTHR37577">
    <property type="entry name" value="INTEGRAL MEMBRANE PROTEIN"/>
    <property type="match status" value="1"/>
</dbReference>
<feature type="transmembrane region" description="Helical" evidence="2">
    <location>
        <begin position="254"/>
        <end position="276"/>
    </location>
</feature>
<feature type="transmembrane region" description="Helical" evidence="2">
    <location>
        <begin position="122"/>
        <end position="147"/>
    </location>
</feature>
<keyword evidence="2" id="KW-0472">Membrane</keyword>
<keyword evidence="4" id="KW-1185">Reference proteome</keyword>
<sequence>MGIFKCAEYKVNCSLRNQAVDANPDIAGIGVIIGFLATTCLAFLVTLAVLFLDRYDKIHTFFRRKFTANKQQYFHDESGPYWRSPAFWSRVLSKNLLALADTQIMTGLAVQFVAVMKHCELSIYHFQIVTELAFLTTVTHLLTLVALRDYFVKNKWINLPRIFFMAGNLGLLGYTSFISYTYDLAGLDLSSQLACFYQGKRPEFESAFQTKWALLLIGAIGGHTAVILAMYVFPETPAEGATTTFQWVKKIGEWFRTWILTPIYAIYGVYMASSILSNTQALGTPSVTIAGNENEWGFGQFLPVLLLALPIFAGWESFWEEKDDKDKEVDRFGRRYNRASKSNTGLLDVEKGPAQQGMREVNPAEVGVALGTPRLGESFVSISPLSTPERLGVPSPAASPRLGAAGGYQERPRTPSRFEEHLN</sequence>
<protein>
    <submittedName>
        <fullName evidence="3">Uncharacterized protein</fullName>
    </submittedName>
</protein>
<accession>A0A6A5VF21</accession>
<dbReference type="OrthoDB" id="5427664at2759"/>
<feature type="region of interest" description="Disordered" evidence="1">
    <location>
        <begin position="385"/>
        <end position="423"/>
    </location>
</feature>
<dbReference type="AlphaFoldDB" id="A0A6A5VF21"/>
<dbReference type="InterPro" id="IPR053018">
    <property type="entry name" value="Elsinochrome_Biosynth-Asso"/>
</dbReference>
<evidence type="ECO:0000256" key="1">
    <source>
        <dbReference type="SAM" id="MobiDB-lite"/>
    </source>
</evidence>
<organism evidence="3 4">
    <name type="scientific">Bimuria novae-zelandiae CBS 107.79</name>
    <dbReference type="NCBI Taxonomy" id="1447943"/>
    <lineage>
        <taxon>Eukaryota</taxon>
        <taxon>Fungi</taxon>
        <taxon>Dikarya</taxon>
        <taxon>Ascomycota</taxon>
        <taxon>Pezizomycotina</taxon>
        <taxon>Dothideomycetes</taxon>
        <taxon>Pleosporomycetidae</taxon>
        <taxon>Pleosporales</taxon>
        <taxon>Massarineae</taxon>
        <taxon>Didymosphaeriaceae</taxon>
        <taxon>Bimuria</taxon>
    </lineage>
</organism>
<evidence type="ECO:0000256" key="2">
    <source>
        <dbReference type="SAM" id="Phobius"/>
    </source>
</evidence>
<feature type="transmembrane region" description="Helical" evidence="2">
    <location>
        <begin position="159"/>
        <end position="182"/>
    </location>
</feature>
<dbReference type="EMBL" id="ML976669">
    <property type="protein sequence ID" value="KAF1975741.1"/>
    <property type="molecule type" value="Genomic_DNA"/>
</dbReference>